<dbReference type="Pfam" id="PF07729">
    <property type="entry name" value="FCD"/>
    <property type="match status" value="1"/>
</dbReference>
<organism evidence="5 6">
    <name type="scientific">Vulcanimicrobium alpinum</name>
    <dbReference type="NCBI Taxonomy" id="3016050"/>
    <lineage>
        <taxon>Bacteria</taxon>
        <taxon>Bacillati</taxon>
        <taxon>Vulcanimicrobiota</taxon>
        <taxon>Vulcanimicrobiia</taxon>
        <taxon>Vulcanimicrobiales</taxon>
        <taxon>Vulcanimicrobiaceae</taxon>
        <taxon>Vulcanimicrobium</taxon>
    </lineage>
</organism>
<dbReference type="PANTHER" id="PTHR43537:SF44">
    <property type="entry name" value="GNTR FAMILY REGULATORY PROTEIN"/>
    <property type="match status" value="1"/>
</dbReference>
<sequence length="236" mass="25363">MDAIAAPRRLHSHVVDALVRMIAGGELSPGNLLPTEPEMSARFGVSRSVVREALRVLGAKGLVEVRHGSGTRVTAPDRWDPLDPAVLAVLRGRGPSAAVLHDLLEARTIVECEVAALAAQRGGRNEHLALEGALDVMRGAVDDPPRFVTGDSAFHLALLHAARNRVLERMTQPMHELLSYAQALTDAIPGVLERALADHETIAAAVVRHDAEGARTAMRAHLAQTQRDVISLSEER</sequence>
<evidence type="ECO:0000259" key="4">
    <source>
        <dbReference type="PROSITE" id="PS50949"/>
    </source>
</evidence>
<dbReference type="GO" id="GO:0003700">
    <property type="term" value="F:DNA-binding transcription factor activity"/>
    <property type="evidence" value="ECO:0007669"/>
    <property type="project" value="InterPro"/>
</dbReference>
<dbReference type="EMBL" id="AP025523">
    <property type="protein sequence ID" value="BDE06749.1"/>
    <property type="molecule type" value="Genomic_DNA"/>
</dbReference>
<dbReference type="PRINTS" id="PR00035">
    <property type="entry name" value="HTHGNTR"/>
</dbReference>
<dbReference type="PANTHER" id="PTHR43537">
    <property type="entry name" value="TRANSCRIPTIONAL REGULATOR, GNTR FAMILY"/>
    <property type="match status" value="1"/>
</dbReference>
<dbReference type="PROSITE" id="PS50949">
    <property type="entry name" value="HTH_GNTR"/>
    <property type="match status" value="1"/>
</dbReference>
<evidence type="ECO:0000256" key="3">
    <source>
        <dbReference type="ARBA" id="ARBA00023163"/>
    </source>
</evidence>
<dbReference type="Proteomes" id="UP001317532">
    <property type="component" value="Chromosome"/>
</dbReference>
<evidence type="ECO:0000256" key="2">
    <source>
        <dbReference type="ARBA" id="ARBA00023125"/>
    </source>
</evidence>
<dbReference type="CDD" id="cd07377">
    <property type="entry name" value="WHTH_GntR"/>
    <property type="match status" value="1"/>
</dbReference>
<gene>
    <name evidence="5" type="ORF">WPS_20250</name>
</gene>
<dbReference type="SUPFAM" id="SSF48008">
    <property type="entry name" value="GntR ligand-binding domain-like"/>
    <property type="match status" value="1"/>
</dbReference>
<evidence type="ECO:0000256" key="1">
    <source>
        <dbReference type="ARBA" id="ARBA00023015"/>
    </source>
</evidence>
<keyword evidence="1" id="KW-0805">Transcription regulation</keyword>
<dbReference type="InterPro" id="IPR011711">
    <property type="entry name" value="GntR_C"/>
</dbReference>
<reference evidence="5 6" key="1">
    <citation type="journal article" date="2022" name="ISME Commun">
        <title>Vulcanimicrobium alpinus gen. nov. sp. nov., the first cultivated representative of the candidate phylum 'Eremiobacterota', is a metabolically versatile aerobic anoxygenic phototroph.</title>
        <authorList>
            <person name="Yabe S."/>
            <person name="Muto K."/>
            <person name="Abe K."/>
            <person name="Yokota A."/>
            <person name="Staudigel H."/>
            <person name="Tebo B.M."/>
        </authorList>
    </citation>
    <scope>NUCLEOTIDE SEQUENCE [LARGE SCALE GENOMIC DNA]</scope>
    <source>
        <strain evidence="5 6">WC8-2</strain>
    </source>
</reference>
<evidence type="ECO:0000313" key="6">
    <source>
        <dbReference type="Proteomes" id="UP001317532"/>
    </source>
</evidence>
<proteinExistence type="predicted"/>
<dbReference type="SUPFAM" id="SSF46785">
    <property type="entry name" value="Winged helix' DNA-binding domain"/>
    <property type="match status" value="1"/>
</dbReference>
<keyword evidence="2" id="KW-0238">DNA-binding</keyword>
<evidence type="ECO:0000313" key="5">
    <source>
        <dbReference type="EMBL" id="BDE06749.1"/>
    </source>
</evidence>
<accession>A0AAN2C9X9</accession>
<dbReference type="AlphaFoldDB" id="A0AAN2C9X9"/>
<dbReference type="SMART" id="SM00345">
    <property type="entry name" value="HTH_GNTR"/>
    <property type="match status" value="1"/>
</dbReference>
<dbReference type="KEGG" id="vab:WPS_20250"/>
<dbReference type="InterPro" id="IPR036390">
    <property type="entry name" value="WH_DNA-bd_sf"/>
</dbReference>
<dbReference type="Gene3D" id="1.10.10.10">
    <property type="entry name" value="Winged helix-like DNA-binding domain superfamily/Winged helix DNA-binding domain"/>
    <property type="match status" value="1"/>
</dbReference>
<dbReference type="InterPro" id="IPR000524">
    <property type="entry name" value="Tscrpt_reg_HTH_GntR"/>
</dbReference>
<dbReference type="InterPro" id="IPR036388">
    <property type="entry name" value="WH-like_DNA-bd_sf"/>
</dbReference>
<keyword evidence="6" id="KW-1185">Reference proteome</keyword>
<feature type="domain" description="HTH gntR-type" evidence="4">
    <location>
        <begin position="8"/>
        <end position="76"/>
    </location>
</feature>
<dbReference type="GO" id="GO:0003677">
    <property type="term" value="F:DNA binding"/>
    <property type="evidence" value="ECO:0007669"/>
    <property type="project" value="UniProtKB-KW"/>
</dbReference>
<dbReference type="Pfam" id="PF00392">
    <property type="entry name" value="GntR"/>
    <property type="match status" value="1"/>
</dbReference>
<dbReference type="Gene3D" id="1.20.120.530">
    <property type="entry name" value="GntR ligand-binding domain-like"/>
    <property type="match status" value="1"/>
</dbReference>
<dbReference type="RefSeq" id="WP_317994398.1">
    <property type="nucleotide sequence ID" value="NZ_AP025523.1"/>
</dbReference>
<protein>
    <submittedName>
        <fullName evidence="5">GntR family transcriptional regulator</fullName>
    </submittedName>
</protein>
<dbReference type="SMART" id="SM00895">
    <property type="entry name" value="FCD"/>
    <property type="match status" value="1"/>
</dbReference>
<dbReference type="InterPro" id="IPR008920">
    <property type="entry name" value="TF_FadR/GntR_C"/>
</dbReference>
<keyword evidence="3" id="KW-0804">Transcription</keyword>
<name>A0AAN2C9X9_UNVUL</name>